<keyword evidence="12" id="KW-0770">Synapse</keyword>
<organism evidence="19 20">
    <name type="scientific">[Myrmecia] bisecta</name>
    <dbReference type="NCBI Taxonomy" id="41462"/>
    <lineage>
        <taxon>Eukaryota</taxon>
        <taxon>Viridiplantae</taxon>
        <taxon>Chlorophyta</taxon>
        <taxon>core chlorophytes</taxon>
        <taxon>Trebouxiophyceae</taxon>
        <taxon>Trebouxiales</taxon>
        <taxon>Trebouxiaceae</taxon>
        <taxon>Myrmecia</taxon>
    </lineage>
</organism>
<evidence type="ECO:0000256" key="5">
    <source>
        <dbReference type="ARBA" id="ARBA00004419"/>
    </source>
</evidence>
<protein>
    <recommendedName>
        <fullName evidence="17">Transmembrane protein 230</fullName>
    </recommendedName>
</protein>
<evidence type="ECO:0000256" key="6">
    <source>
        <dbReference type="ARBA" id="ARBA00004601"/>
    </source>
</evidence>
<evidence type="ECO:0000256" key="7">
    <source>
        <dbReference type="ARBA" id="ARBA00004603"/>
    </source>
</evidence>
<dbReference type="GO" id="GO:0005776">
    <property type="term" value="C:autophagosome"/>
    <property type="evidence" value="ECO:0007669"/>
    <property type="project" value="UniProtKB-SubCell"/>
</dbReference>
<evidence type="ECO:0000256" key="13">
    <source>
        <dbReference type="ARBA" id="ARBA00023034"/>
    </source>
</evidence>
<keyword evidence="20" id="KW-1185">Reference proteome</keyword>
<comment type="function">
    <text evidence="16">Involved in trafficking and recycling of synaptic vesicles.</text>
</comment>
<keyword evidence="13" id="KW-0333">Golgi apparatus</keyword>
<evidence type="ECO:0000256" key="18">
    <source>
        <dbReference type="SAM" id="Phobius"/>
    </source>
</evidence>
<name>A0AAW1QB00_9CHLO</name>
<evidence type="ECO:0000313" key="20">
    <source>
        <dbReference type="Proteomes" id="UP001489004"/>
    </source>
</evidence>
<dbReference type="InterPro" id="IPR008590">
    <property type="entry name" value="TMEM_230/134"/>
</dbReference>
<evidence type="ECO:0000256" key="8">
    <source>
        <dbReference type="ARBA" id="ARBA00007743"/>
    </source>
</evidence>
<keyword evidence="9 18" id="KW-0812">Transmembrane</keyword>
<keyword evidence="11 18" id="KW-1133">Transmembrane helix</keyword>
<evidence type="ECO:0000256" key="3">
    <source>
        <dbReference type="ARBA" id="ARBA00004234"/>
    </source>
</evidence>
<comment type="subcellular location">
    <subcellularLocation>
        <location evidence="5">Cytoplasmic vesicle</location>
        <location evidence="5">Autophagosome</location>
    </subcellularLocation>
    <subcellularLocation>
        <location evidence="3">Cytoplasmic vesicle</location>
        <location evidence="3">Secretory vesicle</location>
        <location evidence="3">Synaptic vesicle</location>
    </subcellularLocation>
    <subcellularLocation>
        <location evidence="4">Early endosome</location>
    </subcellularLocation>
    <subcellularLocation>
        <location evidence="6">Golgi apparatus</location>
        <location evidence="6">trans-Golgi network</location>
    </subcellularLocation>
    <subcellularLocation>
        <location evidence="7">Late endosome</location>
    </subcellularLocation>
    <subcellularLocation>
        <location evidence="1">Membrane</location>
        <topology evidence="1">Multi-pass membrane protein</topology>
    </subcellularLocation>
    <subcellularLocation>
        <location evidence="2">Recycling endosome</location>
    </subcellularLocation>
</comment>
<dbReference type="GO" id="GO:0005769">
    <property type="term" value="C:early endosome"/>
    <property type="evidence" value="ECO:0007669"/>
    <property type="project" value="UniProtKB-SubCell"/>
</dbReference>
<dbReference type="EMBL" id="JALJOR010000004">
    <property type="protein sequence ID" value="KAK9818398.1"/>
    <property type="molecule type" value="Genomic_DNA"/>
</dbReference>
<keyword evidence="14 18" id="KW-0472">Membrane</keyword>
<evidence type="ECO:0000256" key="1">
    <source>
        <dbReference type="ARBA" id="ARBA00004141"/>
    </source>
</evidence>
<evidence type="ECO:0000256" key="2">
    <source>
        <dbReference type="ARBA" id="ARBA00004172"/>
    </source>
</evidence>
<dbReference type="Proteomes" id="UP001489004">
    <property type="component" value="Unassembled WGS sequence"/>
</dbReference>
<dbReference type="GO" id="GO:0055037">
    <property type="term" value="C:recycling endosome"/>
    <property type="evidence" value="ECO:0007669"/>
    <property type="project" value="UniProtKB-SubCell"/>
</dbReference>
<dbReference type="Pfam" id="PF05915">
    <property type="entry name" value="TMEM_230_134"/>
    <property type="match status" value="1"/>
</dbReference>
<dbReference type="GO" id="GO:0005794">
    <property type="term" value="C:Golgi apparatus"/>
    <property type="evidence" value="ECO:0007669"/>
    <property type="project" value="UniProtKB-SubCell"/>
</dbReference>
<comment type="similarity">
    <text evidence="8">Belongs to the TMEM134/TMEM230 family.</text>
</comment>
<dbReference type="GO" id="GO:0005770">
    <property type="term" value="C:late endosome"/>
    <property type="evidence" value="ECO:0007669"/>
    <property type="project" value="UniProtKB-SubCell"/>
</dbReference>
<comment type="caution">
    <text evidence="19">The sequence shown here is derived from an EMBL/GenBank/DDBJ whole genome shotgun (WGS) entry which is preliminary data.</text>
</comment>
<gene>
    <name evidence="19" type="ORF">WJX72_012060</name>
</gene>
<dbReference type="InterPro" id="IPR044234">
    <property type="entry name" value="TMEM230"/>
</dbReference>
<feature type="transmembrane region" description="Helical" evidence="18">
    <location>
        <begin position="56"/>
        <end position="75"/>
    </location>
</feature>
<sequence>MESRLRTETDDYLPEDFRLVSDRKSWRAVALAFALLLAGFVLLITGLVLWHTDPDSSPLALICLGSVVFLPGFYYSRIAFYAWRGYQGYSFDSIPAV</sequence>
<evidence type="ECO:0000256" key="4">
    <source>
        <dbReference type="ARBA" id="ARBA00004412"/>
    </source>
</evidence>
<evidence type="ECO:0000256" key="14">
    <source>
        <dbReference type="ARBA" id="ARBA00023136"/>
    </source>
</evidence>
<evidence type="ECO:0000256" key="15">
    <source>
        <dbReference type="ARBA" id="ARBA00023329"/>
    </source>
</evidence>
<evidence type="ECO:0000256" key="11">
    <source>
        <dbReference type="ARBA" id="ARBA00022989"/>
    </source>
</evidence>
<dbReference type="PANTHER" id="PTHR15664">
    <property type="entry name" value="C20ORF30 PROTEIN"/>
    <property type="match status" value="1"/>
</dbReference>
<feature type="transmembrane region" description="Helical" evidence="18">
    <location>
        <begin position="28"/>
        <end position="50"/>
    </location>
</feature>
<evidence type="ECO:0000256" key="16">
    <source>
        <dbReference type="ARBA" id="ARBA00024003"/>
    </source>
</evidence>
<keyword evidence="10" id="KW-0967">Endosome</keyword>
<dbReference type="AlphaFoldDB" id="A0AAW1QB00"/>
<keyword evidence="15" id="KW-0968">Cytoplasmic vesicle</keyword>
<evidence type="ECO:0000256" key="17">
    <source>
        <dbReference type="ARBA" id="ARBA00024088"/>
    </source>
</evidence>
<proteinExistence type="inferred from homology"/>
<evidence type="ECO:0000256" key="9">
    <source>
        <dbReference type="ARBA" id="ARBA00022692"/>
    </source>
</evidence>
<evidence type="ECO:0000256" key="12">
    <source>
        <dbReference type="ARBA" id="ARBA00023018"/>
    </source>
</evidence>
<evidence type="ECO:0000256" key="10">
    <source>
        <dbReference type="ARBA" id="ARBA00022753"/>
    </source>
</evidence>
<evidence type="ECO:0000313" key="19">
    <source>
        <dbReference type="EMBL" id="KAK9818398.1"/>
    </source>
</evidence>
<accession>A0AAW1QB00</accession>
<dbReference type="GO" id="GO:0016020">
    <property type="term" value="C:membrane"/>
    <property type="evidence" value="ECO:0007669"/>
    <property type="project" value="UniProtKB-SubCell"/>
</dbReference>
<reference evidence="19 20" key="1">
    <citation type="journal article" date="2024" name="Nat. Commun.">
        <title>Phylogenomics reveals the evolutionary origins of lichenization in chlorophyte algae.</title>
        <authorList>
            <person name="Puginier C."/>
            <person name="Libourel C."/>
            <person name="Otte J."/>
            <person name="Skaloud P."/>
            <person name="Haon M."/>
            <person name="Grisel S."/>
            <person name="Petersen M."/>
            <person name="Berrin J.G."/>
            <person name="Delaux P.M."/>
            <person name="Dal Grande F."/>
            <person name="Keller J."/>
        </authorList>
    </citation>
    <scope>NUCLEOTIDE SEQUENCE [LARGE SCALE GENOMIC DNA]</scope>
    <source>
        <strain evidence="19 20">SAG 2043</strain>
    </source>
</reference>
<dbReference type="PANTHER" id="PTHR15664:SF6">
    <property type="entry name" value="TRANSMEMBRANE PROTEIN 230"/>
    <property type="match status" value="1"/>
</dbReference>